<gene>
    <name evidence="10" type="primary">pgk</name>
    <name evidence="12" type="ORF">NBH00_07125</name>
</gene>
<dbReference type="PANTHER" id="PTHR11406:SF23">
    <property type="entry name" value="PHOSPHOGLYCERATE KINASE 1, CHLOROPLASTIC-RELATED"/>
    <property type="match status" value="1"/>
</dbReference>
<dbReference type="InterPro" id="IPR036043">
    <property type="entry name" value="Phosphoglycerate_kinase_sf"/>
</dbReference>
<feature type="binding site" evidence="10">
    <location>
        <position position="312"/>
    </location>
    <ligand>
        <name>ATP</name>
        <dbReference type="ChEBI" id="CHEBI:30616"/>
    </ligand>
</feature>
<feature type="binding site" evidence="10">
    <location>
        <begin position="58"/>
        <end position="61"/>
    </location>
    <ligand>
        <name>substrate</name>
    </ligand>
</feature>
<feature type="binding site" evidence="10">
    <location>
        <position position="281"/>
    </location>
    <ligand>
        <name>ATP</name>
        <dbReference type="ChEBI" id="CHEBI:30616"/>
    </ligand>
</feature>
<dbReference type="InterPro" id="IPR015911">
    <property type="entry name" value="Phosphoglycerate_kinase_CS"/>
</dbReference>
<keyword evidence="13" id="KW-1185">Reference proteome</keyword>
<dbReference type="Pfam" id="PF00162">
    <property type="entry name" value="PGK"/>
    <property type="match status" value="1"/>
</dbReference>
<dbReference type="HAMAP" id="MF_00145">
    <property type="entry name" value="Phosphoglyc_kinase"/>
    <property type="match status" value="1"/>
</dbReference>
<dbReference type="PROSITE" id="PS00111">
    <property type="entry name" value="PGLYCERATE_KINASE"/>
    <property type="match status" value="1"/>
</dbReference>
<evidence type="ECO:0000256" key="8">
    <source>
        <dbReference type="ARBA" id="ARBA00022840"/>
    </source>
</evidence>
<comment type="similarity">
    <text evidence="10 11">Belongs to the phosphoglycerate kinase family.</text>
</comment>
<comment type="pathway">
    <text evidence="2 10">Carbohydrate degradation; glycolysis; pyruvate from D-glyceraldehyde 3-phosphate: step 2/5.</text>
</comment>
<evidence type="ECO:0000313" key="12">
    <source>
        <dbReference type="EMBL" id="UTI65972.1"/>
    </source>
</evidence>
<protein>
    <recommendedName>
        <fullName evidence="4 10">Phosphoglycerate kinase</fullName>
        <ecNumber evidence="3 10">2.7.2.3</ecNumber>
    </recommendedName>
</protein>
<dbReference type="GO" id="GO:0016301">
    <property type="term" value="F:kinase activity"/>
    <property type="evidence" value="ECO:0007669"/>
    <property type="project" value="UniProtKB-KW"/>
</dbReference>
<comment type="subcellular location">
    <subcellularLocation>
        <location evidence="10">Cytoplasm</location>
    </subcellularLocation>
</comment>
<dbReference type="Proteomes" id="UP001056035">
    <property type="component" value="Chromosome"/>
</dbReference>
<reference evidence="12 13" key="1">
    <citation type="submission" date="2022-06" db="EMBL/GenBank/DDBJ databases">
        <title>Paraconexibacter antarcticus.</title>
        <authorList>
            <person name="Kim C.S."/>
        </authorList>
    </citation>
    <scope>NUCLEOTIDE SEQUENCE [LARGE SCALE GENOMIC DNA]</scope>
    <source>
        <strain evidence="12 13">02-257</strain>
    </source>
</reference>
<dbReference type="Gene3D" id="3.40.50.1260">
    <property type="entry name" value="Phosphoglycerate kinase, N-terminal domain"/>
    <property type="match status" value="2"/>
</dbReference>
<dbReference type="PRINTS" id="PR00477">
    <property type="entry name" value="PHGLYCKINASE"/>
</dbReference>
<keyword evidence="7 10" id="KW-0418">Kinase</keyword>
<evidence type="ECO:0000313" key="13">
    <source>
        <dbReference type="Proteomes" id="UP001056035"/>
    </source>
</evidence>
<keyword evidence="8 10" id="KW-0067">ATP-binding</keyword>
<dbReference type="SUPFAM" id="SSF53748">
    <property type="entry name" value="Phosphoglycerate kinase"/>
    <property type="match status" value="1"/>
</dbReference>
<keyword evidence="9 10" id="KW-0324">Glycolysis</keyword>
<feature type="binding site" evidence="10">
    <location>
        <begin position="338"/>
        <end position="341"/>
    </location>
    <ligand>
        <name>ATP</name>
        <dbReference type="ChEBI" id="CHEBI:30616"/>
    </ligand>
</feature>
<comment type="catalytic activity">
    <reaction evidence="1 10 11">
        <text>(2R)-3-phosphoglycerate + ATP = (2R)-3-phospho-glyceroyl phosphate + ADP</text>
        <dbReference type="Rhea" id="RHEA:14801"/>
        <dbReference type="ChEBI" id="CHEBI:30616"/>
        <dbReference type="ChEBI" id="CHEBI:57604"/>
        <dbReference type="ChEBI" id="CHEBI:58272"/>
        <dbReference type="ChEBI" id="CHEBI:456216"/>
        <dbReference type="EC" id="2.7.2.3"/>
    </reaction>
</comment>
<evidence type="ECO:0000256" key="6">
    <source>
        <dbReference type="ARBA" id="ARBA00022741"/>
    </source>
</evidence>
<organism evidence="12 13">
    <name type="scientific">Paraconexibacter antarcticus</name>
    <dbReference type="NCBI Taxonomy" id="2949664"/>
    <lineage>
        <taxon>Bacteria</taxon>
        <taxon>Bacillati</taxon>
        <taxon>Actinomycetota</taxon>
        <taxon>Thermoleophilia</taxon>
        <taxon>Solirubrobacterales</taxon>
        <taxon>Paraconexibacteraceae</taxon>
        <taxon>Paraconexibacter</taxon>
    </lineage>
</organism>
<dbReference type="EMBL" id="CP098502">
    <property type="protein sequence ID" value="UTI65972.1"/>
    <property type="molecule type" value="Genomic_DNA"/>
</dbReference>
<comment type="subunit">
    <text evidence="10">Monomer.</text>
</comment>
<sequence length="381" mass="39915">MRTLDDLELDGARVVVRVDFNVPLDGLRITDDTRIRAALPTIAALRERGAAQIVLLAHLGRPKAREPEFSLAPVAARLGELLGLDVPLASEPERDELGDGPVVMVENVRYFPGETKDDADLAARYAALGDVYVDDAFGAAHRAHASNHGVAKLLPSAAGLLLQREVETLTGILANPGRPLVAIVGGSKVTDKIGVLEAFLDRADTVLVGGAMCFPFFAAQGIGVGSSLCEEEGIEPARQVLVKAREGQLRLPVDLTLGRSFAADTETQHVDGTETPDGWMGLDVGPRTAAEYAAIIEAAGSVFWNGPMGAFELEPFEPGTRAVAEAMARTSATTVVGGGDSAAALKQFGLDDQVTHLSTGGGASLELIEGKRLPGVEVLSS</sequence>
<feature type="binding site" evidence="10">
    <location>
        <position position="192"/>
    </location>
    <ligand>
        <name>ATP</name>
        <dbReference type="ChEBI" id="CHEBI:30616"/>
    </ligand>
</feature>
<dbReference type="InterPro" id="IPR001576">
    <property type="entry name" value="Phosphoglycerate_kinase"/>
</dbReference>
<name>A0ABY5DYM4_9ACTN</name>
<accession>A0ABY5DYM4</accession>
<keyword evidence="6 10" id="KW-0547">Nucleotide-binding</keyword>
<dbReference type="PIRSF" id="PIRSF000724">
    <property type="entry name" value="Pgk"/>
    <property type="match status" value="1"/>
</dbReference>
<evidence type="ECO:0000256" key="1">
    <source>
        <dbReference type="ARBA" id="ARBA00000642"/>
    </source>
</evidence>
<keyword evidence="10" id="KW-0963">Cytoplasm</keyword>
<proteinExistence type="inferred from homology"/>
<dbReference type="InterPro" id="IPR015824">
    <property type="entry name" value="Phosphoglycerate_kinase_N"/>
</dbReference>
<evidence type="ECO:0000256" key="10">
    <source>
        <dbReference type="HAMAP-Rule" id="MF_00145"/>
    </source>
</evidence>
<dbReference type="PANTHER" id="PTHR11406">
    <property type="entry name" value="PHOSPHOGLYCERATE KINASE"/>
    <property type="match status" value="1"/>
</dbReference>
<evidence type="ECO:0000256" key="9">
    <source>
        <dbReference type="ARBA" id="ARBA00023152"/>
    </source>
</evidence>
<evidence type="ECO:0000256" key="5">
    <source>
        <dbReference type="ARBA" id="ARBA00022679"/>
    </source>
</evidence>
<dbReference type="EC" id="2.7.2.3" evidence="3 10"/>
<evidence type="ECO:0000256" key="4">
    <source>
        <dbReference type="ARBA" id="ARBA00016471"/>
    </source>
</evidence>
<dbReference type="RefSeq" id="WP_254572650.1">
    <property type="nucleotide sequence ID" value="NZ_CP098502.1"/>
</dbReference>
<evidence type="ECO:0000256" key="11">
    <source>
        <dbReference type="RuleBase" id="RU000532"/>
    </source>
</evidence>
<feature type="binding site" evidence="10">
    <location>
        <begin position="19"/>
        <end position="21"/>
    </location>
    <ligand>
        <name>substrate</name>
    </ligand>
</feature>
<evidence type="ECO:0000256" key="2">
    <source>
        <dbReference type="ARBA" id="ARBA00004838"/>
    </source>
</evidence>
<feature type="binding site" evidence="10">
    <location>
        <position position="142"/>
    </location>
    <ligand>
        <name>substrate</name>
    </ligand>
</feature>
<evidence type="ECO:0000256" key="3">
    <source>
        <dbReference type="ARBA" id="ARBA00013061"/>
    </source>
</evidence>
<feature type="binding site" evidence="10">
    <location>
        <position position="34"/>
    </location>
    <ligand>
        <name>substrate</name>
    </ligand>
</feature>
<evidence type="ECO:0000256" key="7">
    <source>
        <dbReference type="ARBA" id="ARBA00022777"/>
    </source>
</evidence>
<feature type="binding site" evidence="10">
    <location>
        <position position="109"/>
    </location>
    <ligand>
        <name>substrate</name>
    </ligand>
</feature>
<keyword evidence="5 10" id="KW-0808">Transferase</keyword>